<keyword evidence="7" id="KW-1185">Reference proteome</keyword>
<dbReference type="Pfam" id="PF08669">
    <property type="entry name" value="GCV_T_C"/>
    <property type="match status" value="1"/>
</dbReference>
<comment type="similarity">
    <text evidence="1">Belongs to the GcvT family.</text>
</comment>
<dbReference type="InterPro" id="IPR036188">
    <property type="entry name" value="FAD/NAD-bd_sf"/>
</dbReference>
<dbReference type="InterPro" id="IPR006222">
    <property type="entry name" value="GCVT_N"/>
</dbReference>
<dbReference type="AlphaFoldDB" id="A0A1H0A8S8"/>
<gene>
    <name evidence="6" type="ORF">SAMN04489726_5945</name>
</gene>
<dbReference type="PANTHER" id="PTHR43757">
    <property type="entry name" value="AMINOMETHYLTRANSFERASE"/>
    <property type="match status" value="1"/>
</dbReference>
<feature type="domain" description="GCVT N-terminal" evidence="3">
    <location>
        <begin position="452"/>
        <end position="729"/>
    </location>
</feature>
<dbReference type="InterPro" id="IPR006076">
    <property type="entry name" value="FAD-dep_OxRdtase"/>
</dbReference>
<sequence>MIFWRQGVPPGAPARYEWVVATDRTLPARARVVVIGGGVGGTSIAYHLAELGERDVVLLDRAELTSGSTFHSAGLVGQLRADPTLTRMNTYSAELYAKLEASEHPVGWVPCGGIRLACTPERLQETRRQIGWARTFDLPLREISAAEAKELFPLMSTDGVLGGSYLPTDGYVDPSQLTYSLAAGARAGGVRIFTRTRVLGIDVRDGRVHRVRTDSGEIEAEIVVNCGGMFAAEIGRMAGVRVPIVPMSHQYLVTDPVRPRDGTHLPTLRDPDNLVYWREEVDGLLMGGYERDSRPWAQSGAAFEAVPADFNGKLLAEDWDRFTEIGANAEARVPVMGTIGVRRMINGPEAFTPDNEFCLGETEVGGFFVAAGFCAHGIAGAGGVGKVMAEWIVSGDPGPDVSHMDIRRFGRHYGSPSYTRKRVVENYETYYDIPYPHRERSAGRPLRVSPAYSWHVEHGASFGEKSGWERVNHYESNVDSGDSSLRPHDWAGRNWSPAIGAEHIATRERAGLFDESSFAKISVSGRGAAEMLNWLCANDVAHEIGAVTYTQALNTRGGIECDFTVTRLAEDEFMIVTGTAFGSHDMGWLRRHAGPDVRIADVTGQFACFALWGPRARDILAPLTPADLGNAAFPYLTAQETTVGDVPVRALRVTFVGELGWELYCSAEYGAALWRTLWAAGAEHGLVAGGYRAIDSLRLEKGYRLWGSDLSPEVTPYEAGLGFCVKLDKPFLGRDALIAARERGLTRKLACLVLDDPRQAVLGSEPVRIDDTVLTRVTSGGYGYTVGASIAYAYLPVELAKPGTRAEVELFGTWVPAVVSKQPLFDPRGERVRQ</sequence>
<dbReference type="Pfam" id="PF01266">
    <property type="entry name" value="DAO"/>
    <property type="match status" value="1"/>
</dbReference>
<name>A0A1H0A8S8_ALLAB</name>
<dbReference type="InterPro" id="IPR027266">
    <property type="entry name" value="TrmE/GcvT-like"/>
</dbReference>
<dbReference type="eggNOG" id="COG0404">
    <property type="taxonomic scope" value="Bacteria"/>
</dbReference>
<feature type="domain" description="FAD dependent oxidoreductase central" evidence="5">
    <location>
        <begin position="395"/>
        <end position="449"/>
    </location>
</feature>
<dbReference type="Gene3D" id="2.40.30.110">
    <property type="entry name" value="Aminomethyltransferase beta-barrel domains"/>
    <property type="match status" value="1"/>
</dbReference>
<proteinExistence type="inferred from homology"/>
<evidence type="ECO:0000256" key="1">
    <source>
        <dbReference type="ARBA" id="ARBA00008609"/>
    </source>
</evidence>
<dbReference type="EMBL" id="LT629701">
    <property type="protein sequence ID" value="SDN30028.1"/>
    <property type="molecule type" value="Genomic_DNA"/>
</dbReference>
<dbReference type="InterPro" id="IPR013977">
    <property type="entry name" value="GcvT_C"/>
</dbReference>
<dbReference type="Gene3D" id="3.30.70.1400">
    <property type="entry name" value="Aminomethyltransferase beta-barrel domains"/>
    <property type="match status" value="1"/>
</dbReference>
<dbReference type="PANTHER" id="PTHR43757:SF2">
    <property type="entry name" value="AMINOMETHYLTRANSFERASE, MITOCHONDRIAL"/>
    <property type="match status" value="1"/>
</dbReference>
<dbReference type="Proteomes" id="UP000183376">
    <property type="component" value="Chromosome I"/>
</dbReference>
<dbReference type="STRING" id="211114.SAMN04489726_5945"/>
<dbReference type="SUPFAM" id="SSF54373">
    <property type="entry name" value="FAD-linked reductases, C-terminal domain"/>
    <property type="match status" value="1"/>
</dbReference>
<evidence type="ECO:0000313" key="7">
    <source>
        <dbReference type="Proteomes" id="UP000183376"/>
    </source>
</evidence>
<dbReference type="Pfam" id="PF01571">
    <property type="entry name" value="GCV_T"/>
    <property type="match status" value="1"/>
</dbReference>
<reference evidence="6 7" key="1">
    <citation type="submission" date="2016-10" db="EMBL/GenBank/DDBJ databases">
        <authorList>
            <person name="de Groot N.N."/>
        </authorList>
    </citation>
    <scope>NUCLEOTIDE SEQUENCE [LARGE SCALE GENOMIC DNA]</scope>
    <source>
        <strain evidence="6 7">DSM 44149</strain>
    </source>
</reference>
<dbReference type="InterPro" id="IPR032503">
    <property type="entry name" value="FAO_M"/>
</dbReference>
<evidence type="ECO:0000259" key="3">
    <source>
        <dbReference type="Pfam" id="PF01571"/>
    </source>
</evidence>
<feature type="domain" description="Aminomethyltransferase C-terminal" evidence="4">
    <location>
        <begin position="747"/>
        <end position="826"/>
    </location>
</feature>
<dbReference type="Gene3D" id="3.50.50.60">
    <property type="entry name" value="FAD/NAD(P)-binding domain"/>
    <property type="match status" value="1"/>
</dbReference>
<dbReference type="InterPro" id="IPR029043">
    <property type="entry name" value="GcvT/YgfZ_C"/>
</dbReference>
<dbReference type="Gene3D" id="3.30.1360.120">
    <property type="entry name" value="Probable tRNA modification gtpase trme, domain 1"/>
    <property type="match status" value="1"/>
</dbReference>
<dbReference type="eggNOG" id="COG0665">
    <property type="taxonomic scope" value="Bacteria"/>
</dbReference>
<dbReference type="SUPFAM" id="SSF101790">
    <property type="entry name" value="Aminomethyltransferase beta-barrel domain"/>
    <property type="match status" value="1"/>
</dbReference>
<evidence type="ECO:0000259" key="5">
    <source>
        <dbReference type="Pfam" id="PF16350"/>
    </source>
</evidence>
<organism evidence="6 7">
    <name type="scientific">Allokutzneria albata</name>
    <name type="common">Kibdelosporangium albatum</name>
    <dbReference type="NCBI Taxonomy" id="211114"/>
    <lineage>
        <taxon>Bacteria</taxon>
        <taxon>Bacillati</taxon>
        <taxon>Actinomycetota</taxon>
        <taxon>Actinomycetes</taxon>
        <taxon>Pseudonocardiales</taxon>
        <taxon>Pseudonocardiaceae</taxon>
        <taxon>Allokutzneria</taxon>
    </lineage>
</organism>
<dbReference type="SUPFAM" id="SSF51905">
    <property type="entry name" value="FAD/NAD(P)-binding domain"/>
    <property type="match status" value="1"/>
</dbReference>
<accession>A0A1H0A8S8</accession>
<evidence type="ECO:0000313" key="6">
    <source>
        <dbReference type="EMBL" id="SDN30028.1"/>
    </source>
</evidence>
<evidence type="ECO:0000259" key="2">
    <source>
        <dbReference type="Pfam" id="PF01266"/>
    </source>
</evidence>
<evidence type="ECO:0000259" key="4">
    <source>
        <dbReference type="Pfam" id="PF08669"/>
    </source>
</evidence>
<feature type="domain" description="FAD dependent oxidoreductase" evidence="2">
    <location>
        <begin position="31"/>
        <end position="391"/>
    </location>
</feature>
<dbReference type="Gene3D" id="3.30.9.10">
    <property type="entry name" value="D-Amino Acid Oxidase, subunit A, domain 2"/>
    <property type="match status" value="1"/>
</dbReference>
<dbReference type="InterPro" id="IPR028896">
    <property type="entry name" value="GcvT/YgfZ/DmdA"/>
</dbReference>
<protein>
    <submittedName>
        <fullName evidence="6">4-methylaminobutanoate oxidase (Formaldehyde-forming)</fullName>
    </submittedName>
</protein>
<dbReference type="Pfam" id="PF16350">
    <property type="entry name" value="FAO_M"/>
    <property type="match status" value="1"/>
</dbReference>
<dbReference type="SUPFAM" id="SSF103025">
    <property type="entry name" value="Folate-binding domain"/>
    <property type="match status" value="1"/>
</dbReference>